<dbReference type="EMBL" id="BK016103">
    <property type="protein sequence ID" value="DAF95118.1"/>
    <property type="molecule type" value="Genomic_DNA"/>
</dbReference>
<reference evidence="1" key="1">
    <citation type="journal article" date="2021" name="Proc. Natl. Acad. Sci. U.S.A.">
        <title>A Catalog of Tens of Thousands of Viruses from Human Metagenomes Reveals Hidden Associations with Chronic Diseases.</title>
        <authorList>
            <person name="Tisza M.J."/>
            <person name="Buck C.B."/>
        </authorList>
    </citation>
    <scope>NUCLEOTIDE SEQUENCE</scope>
    <source>
        <strain evidence="1">Ctjdk2</strain>
    </source>
</reference>
<organism evidence="1">
    <name type="scientific">Siphoviridae sp. ctjdk2</name>
    <dbReference type="NCBI Taxonomy" id="2825635"/>
    <lineage>
        <taxon>Viruses</taxon>
        <taxon>Duplodnaviria</taxon>
        <taxon>Heunggongvirae</taxon>
        <taxon>Uroviricota</taxon>
        <taxon>Caudoviricetes</taxon>
    </lineage>
</organism>
<accession>A0A8S5UL68</accession>
<name>A0A8S5UL68_9CAUD</name>
<evidence type="ECO:0000313" key="1">
    <source>
        <dbReference type="EMBL" id="DAF95118.1"/>
    </source>
</evidence>
<sequence>MTAVGQVKRAVAAAIKAAGCAAIESYSEEQLKRYATAVAAVGTKETVIEESGAAQYLGEKVDEATQETVSVYGRKMLLTLLIEVYAPRTLGAAGCEKAAEAVTQALMTALPEGLKLGSLQWGKTGWDKTAGMFRLDASAKYAAYFVAEAAEDETVFTDFVLKGTVKERE</sequence>
<protein>
    <submittedName>
        <fullName evidence="1">Uncharacterized protein</fullName>
    </submittedName>
</protein>
<proteinExistence type="predicted"/>